<dbReference type="OrthoDB" id="6406383at2759"/>
<feature type="non-terminal residue" evidence="2">
    <location>
        <position position="224"/>
    </location>
</feature>
<accession>A0A7T8JU16</accession>
<evidence type="ECO:0000313" key="3">
    <source>
        <dbReference type="Proteomes" id="UP000595437"/>
    </source>
</evidence>
<feature type="compositionally biased region" description="Low complexity" evidence="1">
    <location>
        <begin position="1"/>
        <end position="12"/>
    </location>
</feature>
<evidence type="ECO:0000256" key="1">
    <source>
        <dbReference type="SAM" id="MobiDB-lite"/>
    </source>
</evidence>
<dbReference type="Proteomes" id="UP000595437">
    <property type="component" value="Chromosome 20"/>
</dbReference>
<reference evidence="3" key="1">
    <citation type="submission" date="2021-01" db="EMBL/GenBank/DDBJ databases">
        <title>Caligus Genome Assembly.</title>
        <authorList>
            <person name="Gallardo-Escarate C."/>
        </authorList>
    </citation>
    <scope>NUCLEOTIDE SEQUENCE [LARGE SCALE GENOMIC DNA]</scope>
</reference>
<sequence>MSNPAGGSSPPHDGSHSHEEPPYLQAVKGNTRPDSSTKVSTPKSIPQQQESVQSSVRVKDSVVTDDVTYDSSEIKENSVNGSSRFGFWNFFRILIKKEDNSFPTESEFLDFDVAEIAIHKLGIPAYELSHITSEMGPGRALIGVKRPIELIKKFKDIELPFEYIQKSSKNKFTVDIIGLKNAITYLNTKTFRVQAMRCVGRVSEEDLVNSMKLFAEDVKKVGYF</sequence>
<dbReference type="AlphaFoldDB" id="A0A7T8JU16"/>
<protein>
    <submittedName>
        <fullName evidence="2">Uncharacterized protein</fullName>
    </submittedName>
</protein>
<keyword evidence="3" id="KW-1185">Reference proteome</keyword>
<name>A0A7T8JU16_CALRO</name>
<proteinExistence type="predicted"/>
<dbReference type="EMBL" id="CP045909">
    <property type="protein sequence ID" value="QQP32396.1"/>
    <property type="molecule type" value="Genomic_DNA"/>
</dbReference>
<evidence type="ECO:0000313" key="2">
    <source>
        <dbReference type="EMBL" id="QQP32396.1"/>
    </source>
</evidence>
<feature type="compositionally biased region" description="Low complexity" evidence="1">
    <location>
        <begin position="47"/>
        <end position="56"/>
    </location>
</feature>
<gene>
    <name evidence="2" type="ORF">FKW44_024696</name>
</gene>
<feature type="compositionally biased region" description="Polar residues" evidence="1">
    <location>
        <begin position="32"/>
        <end position="46"/>
    </location>
</feature>
<feature type="region of interest" description="Disordered" evidence="1">
    <location>
        <begin position="1"/>
        <end position="57"/>
    </location>
</feature>
<organism evidence="2 3">
    <name type="scientific">Caligus rogercresseyi</name>
    <name type="common">Sea louse</name>
    <dbReference type="NCBI Taxonomy" id="217165"/>
    <lineage>
        <taxon>Eukaryota</taxon>
        <taxon>Metazoa</taxon>
        <taxon>Ecdysozoa</taxon>
        <taxon>Arthropoda</taxon>
        <taxon>Crustacea</taxon>
        <taxon>Multicrustacea</taxon>
        <taxon>Hexanauplia</taxon>
        <taxon>Copepoda</taxon>
        <taxon>Siphonostomatoida</taxon>
        <taxon>Caligidae</taxon>
        <taxon>Caligus</taxon>
    </lineage>
</organism>